<dbReference type="OrthoDB" id="5863617at2759"/>
<organism evidence="3">
    <name type="scientific">Soboliphyme baturini</name>
    <dbReference type="NCBI Taxonomy" id="241478"/>
    <lineage>
        <taxon>Eukaryota</taxon>
        <taxon>Metazoa</taxon>
        <taxon>Ecdysozoa</taxon>
        <taxon>Nematoda</taxon>
        <taxon>Enoplea</taxon>
        <taxon>Dorylaimia</taxon>
        <taxon>Dioctophymatida</taxon>
        <taxon>Dioctophymatoidea</taxon>
        <taxon>Soboliphymatidae</taxon>
        <taxon>Soboliphyme</taxon>
    </lineage>
</organism>
<reference evidence="1 2" key="2">
    <citation type="submission" date="2018-11" db="EMBL/GenBank/DDBJ databases">
        <authorList>
            <consortium name="Pathogen Informatics"/>
        </authorList>
    </citation>
    <scope>NUCLEOTIDE SEQUENCE [LARGE SCALE GENOMIC DNA]</scope>
</reference>
<proteinExistence type="predicted"/>
<dbReference type="Proteomes" id="UP000270296">
    <property type="component" value="Unassembled WGS sequence"/>
</dbReference>
<evidence type="ECO:0000313" key="3">
    <source>
        <dbReference type="WBParaSite" id="SBAD_0000984001-mRNA-1"/>
    </source>
</evidence>
<accession>A0A183J0U4</accession>
<sequence>MLNSEGANILQVAVAYDLPLISTFFQKRKNHPLICKSGRKKSQIDYFPIRRNELKNFRDSRVNPGGICYKPVSAIGSRPLLLKQPFRRWARREPQKIRQWKLERKLKEGFKMEVTRKMTKEDWNRKKDEVWEQMSSMIIRNARGLVGETEGMARIQEETWW</sequence>
<protein>
    <submittedName>
        <fullName evidence="3">Mitoc_mL59 domain-containing protein</fullName>
    </submittedName>
</protein>
<evidence type="ECO:0000313" key="1">
    <source>
        <dbReference type="EMBL" id="VDP23453.1"/>
    </source>
</evidence>
<name>A0A183J0U4_9BILA</name>
<dbReference type="AlphaFoldDB" id="A0A183J0U4"/>
<dbReference type="EMBL" id="UZAM01012785">
    <property type="protein sequence ID" value="VDP23453.1"/>
    <property type="molecule type" value="Genomic_DNA"/>
</dbReference>
<reference evidence="3" key="1">
    <citation type="submission" date="2016-06" db="UniProtKB">
        <authorList>
            <consortium name="WormBaseParasite"/>
        </authorList>
    </citation>
    <scope>IDENTIFICATION</scope>
</reference>
<dbReference type="WBParaSite" id="SBAD_0000984001-mRNA-1">
    <property type="protein sequence ID" value="SBAD_0000984001-mRNA-1"/>
    <property type="gene ID" value="SBAD_0000984001"/>
</dbReference>
<gene>
    <name evidence="1" type="ORF">SBAD_LOCUS9492</name>
</gene>
<evidence type="ECO:0000313" key="2">
    <source>
        <dbReference type="Proteomes" id="UP000270296"/>
    </source>
</evidence>
<keyword evidence="2" id="KW-1185">Reference proteome</keyword>